<accession>A0A3E1HGY0</accession>
<reference evidence="2 3" key="1">
    <citation type="submission" date="2018-07" db="EMBL/GenBank/DDBJ databases">
        <title>Whole genome sequence of Mycobacterium uberis.</title>
        <authorList>
            <person name="Benjak A."/>
        </authorList>
    </citation>
    <scope>NUCLEOTIDE SEQUENCE [LARGE SCALE GENOMIC DNA]</scope>
    <source>
        <strain evidence="2 3">Jura</strain>
    </source>
</reference>
<name>A0A3E1HGY0_9MYCO</name>
<evidence type="ECO:0000313" key="3">
    <source>
        <dbReference type="Proteomes" id="UP000258522"/>
    </source>
</evidence>
<dbReference type="AlphaFoldDB" id="A0A3E1HGY0"/>
<dbReference type="EMBL" id="QAYL01000011">
    <property type="protein sequence ID" value="RFD25708.1"/>
    <property type="molecule type" value="Genomic_DNA"/>
</dbReference>
<keyword evidence="1" id="KW-0812">Transmembrane</keyword>
<evidence type="ECO:0000313" key="2">
    <source>
        <dbReference type="EMBL" id="RFD25708.1"/>
    </source>
</evidence>
<feature type="transmembrane region" description="Helical" evidence="1">
    <location>
        <begin position="66"/>
        <end position="86"/>
    </location>
</feature>
<keyword evidence="1" id="KW-0472">Membrane</keyword>
<comment type="caution">
    <text evidence="2">The sequence shown here is derived from an EMBL/GenBank/DDBJ whole genome shotgun (WGS) entry which is preliminary data.</text>
</comment>
<dbReference type="Proteomes" id="UP000258522">
    <property type="component" value="Unassembled WGS sequence"/>
</dbReference>
<feature type="non-terminal residue" evidence="2">
    <location>
        <position position="89"/>
    </location>
</feature>
<proteinExistence type="predicted"/>
<protein>
    <submittedName>
        <fullName evidence="2">Uncharacterized protein</fullName>
    </submittedName>
</protein>
<evidence type="ECO:0000256" key="1">
    <source>
        <dbReference type="SAM" id="Phobius"/>
    </source>
</evidence>
<organism evidence="2 3">
    <name type="scientific">Mycobacterium uberis</name>
    <dbReference type="NCBI Taxonomy" id="2162698"/>
    <lineage>
        <taxon>Bacteria</taxon>
        <taxon>Bacillati</taxon>
        <taxon>Actinomycetota</taxon>
        <taxon>Actinomycetes</taxon>
        <taxon>Mycobacteriales</taxon>
        <taxon>Mycobacteriaceae</taxon>
        <taxon>Mycobacterium</taxon>
    </lineage>
</organism>
<gene>
    <name evidence="2" type="ORF">MUBE_07730</name>
</gene>
<keyword evidence="3" id="KW-1185">Reference proteome</keyword>
<keyword evidence="1" id="KW-1133">Transmembrane helix</keyword>
<sequence>MAFGCTMQALVHRANDVKHSDRPVLASSDVVAASRTDASANLQHHTIVWLSSLSPPCSVAYIHANISPNVLFCVVLCCFVLLVGGVEAR</sequence>